<evidence type="ECO:0000256" key="8">
    <source>
        <dbReference type="SAM" id="Phobius"/>
    </source>
</evidence>
<comment type="caution">
    <text evidence="11">The sequence shown here is derived from an EMBL/GenBank/DDBJ whole genome shotgun (WGS) entry which is preliminary data.</text>
</comment>
<keyword evidence="2" id="KW-1003">Cell membrane</keyword>
<dbReference type="RefSeq" id="WP_187656092.1">
    <property type="nucleotide sequence ID" value="NZ_JACSOD020000508.1"/>
</dbReference>
<evidence type="ECO:0000259" key="10">
    <source>
        <dbReference type="Pfam" id="PF16841"/>
    </source>
</evidence>
<name>A0ABS2D0Y5_9FLAO</name>
<dbReference type="Pfam" id="PF13231">
    <property type="entry name" value="PMT_2"/>
    <property type="match status" value="1"/>
</dbReference>
<feature type="transmembrane region" description="Helical" evidence="8">
    <location>
        <begin position="268"/>
        <end position="287"/>
    </location>
</feature>
<feature type="domain" description="Glycosyltransferase RgtA/B/C/D-like" evidence="9">
    <location>
        <begin position="73"/>
        <end position="233"/>
    </location>
</feature>
<dbReference type="EMBL" id="JACSOD020000508">
    <property type="protein sequence ID" value="MBM6500835.1"/>
    <property type="molecule type" value="Genomic_DNA"/>
</dbReference>
<dbReference type="Pfam" id="PF16841">
    <property type="entry name" value="CBM60"/>
    <property type="match status" value="1"/>
</dbReference>
<keyword evidence="3" id="KW-0328">Glycosyltransferase</keyword>
<protein>
    <submittedName>
        <fullName evidence="11">Glycosyltransferase family 39 protein</fullName>
    </submittedName>
</protein>
<evidence type="ECO:0000313" key="12">
    <source>
        <dbReference type="Proteomes" id="UP000759529"/>
    </source>
</evidence>
<comment type="subcellular location">
    <subcellularLocation>
        <location evidence="1">Cell membrane</location>
        <topology evidence="1">Multi-pass membrane protein</topology>
    </subcellularLocation>
</comment>
<proteinExistence type="predicted"/>
<evidence type="ECO:0000256" key="1">
    <source>
        <dbReference type="ARBA" id="ARBA00004651"/>
    </source>
</evidence>
<dbReference type="PANTHER" id="PTHR33908:SF11">
    <property type="entry name" value="MEMBRANE PROTEIN"/>
    <property type="match status" value="1"/>
</dbReference>
<feature type="transmembrane region" description="Helical" evidence="8">
    <location>
        <begin position="331"/>
        <end position="351"/>
    </location>
</feature>
<evidence type="ECO:0000256" key="5">
    <source>
        <dbReference type="ARBA" id="ARBA00022692"/>
    </source>
</evidence>
<evidence type="ECO:0000256" key="4">
    <source>
        <dbReference type="ARBA" id="ARBA00022679"/>
    </source>
</evidence>
<evidence type="ECO:0000256" key="3">
    <source>
        <dbReference type="ARBA" id="ARBA00022676"/>
    </source>
</evidence>
<feature type="transmembrane region" description="Helical" evidence="8">
    <location>
        <begin position="358"/>
        <end position="374"/>
    </location>
</feature>
<dbReference type="PANTHER" id="PTHR33908">
    <property type="entry name" value="MANNOSYLTRANSFERASE YKCB-RELATED"/>
    <property type="match status" value="1"/>
</dbReference>
<dbReference type="Proteomes" id="UP000759529">
    <property type="component" value="Unassembled WGS sequence"/>
</dbReference>
<keyword evidence="4" id="KW-0808">Transferase</keyword>
<organism evidence="11 12">
    <name type="scientific">Flavobacterium macrobrachii</name>
    <dbReference type="NCBI Taxonomy" id="591204"/>
    <lineage>
        <taxon>Bacteria</taxon>
        <taxon>Pseudomonadati</taxon>
        <taxon>Bacteroidota</taxon>
        <taxon>Flavobacteriia</taxon>
        <taxon>Flavobacteriales</taxon>
        <taxon>Flavobacteriaceae</taxon>
        <taxon>Flavobacterium</taxon>
    </lineage>
</organism>
<keyword evidence="6 8" id="KW-1133">Transmembrane helix</keyword>
<feature type="transmembrane region" description="Helical" evidence="8">
    <location>
        <begin position="94"/>
        <end position="113"/>
    </location>
</feature>
<accession>A0ABS2D0Y5</accession>
<feature type="domain" description="Carbohydrate binding module xylan-binding" evidence="10">
    <location>
        <begin position="547"/>
        <end position="620"/>
    </location>
</feature>
<feature type="transmembrane region" description="Helical" evidence="8">
    <location>
        <begin position="20"/>
        <end position="38"/>
    </location>
</feature>
<keyword evidence="5 8" id="KW-0812">Transmembrane</keyword>
<feature type="transmembrane region" description="Helical" evidence="8">
    <location>
        <begin position="67"/>
        <end position="87"/>
    </location>
</feature>
<feature type="transmembrane region" description="Helical" evidence="8">
    <location>
        <begin position="299"/>
        <end position="319"/>
    </location>
</feature>
<sequence>MNISLNININNSQKVVQFNYLLLGILVLSCILRFYNLGFQGAWIDELYTLKQADPDLSFQKFNEMNMFYDGIPHLYFLIVKFFGIIFGHTIYTIRLVSVIFGVLGVFGMYLLGKEIAGKNVGYIAALLLAVHPFHIEYSQEGRSYAMLAFFVIMAYYRLVIFLKNVNLKNAIYLGLFTGLITNAQPIGIISVISIFLVVGIMLLFMKAKKERIDAFKYGFAAGIVTLLVFLPVYQKVVNASKITSFWVLKPTYDYVKMVMSQVTGGSILFVYLSVAALAVILIMAFVKKSTSQKLSEKPFFSAVIVLVWVLFYFLFIFIKSLGESSLFLHRYFIPMVPGLALAIALAVSYIKSNAVKAVCATLVSCVFLYNMIIERSYYTTRVKSQFNDICLQIKEENKQNETIISSWGWLLSFYLDKDFKINNVYEKTLDAYINDVKTNSVVQESFWYIDGNSKPYSVSAETQEFLDKNYQVEKTIELHDCWAKHFISKKAADNKVKAIRLNQFQNAKFDGSGNLAFFENSKSASLPVYLTTGNYQLTIAGISLPGTKIKNENAKVNIYLNSKLSRTIELDEKETKEFTIDFIQQKDENLTVEIEFINDFWLDGLDRNALISNIKLKKVDF</sequence>
<evidence type="ECO:0000256" key="2">
    <source>
        <dbReference type="ARBA" id="ARBA00022475"/>
    </source>
</evidence>
<feature type="transmembrane region" description="Helical" evidence="8">
    <location>
        <begin position="145"/>
        <end position="163"/>
    </location>
</feature>
<evidence type="ECO:0000256" key="7">
    <source>
        <dbReference type="ARBA" id="ARBA00023136"/>
    </source>
</evidence>
<evidence type="ECO:0000256" key="6">
    <source>
        <dbReference type="ARBA" id="ARBA00022989"/>
    </source>
</evidence>
<dbReference type="InterPro" id="IPR031768">
    <property type="entry name" value="CBM60_xylan-bd"/>
</dbReference>
<evidence type="ECO:0000259" key="9">
    <source>
        <dbReference type="Pfam" id="PF13231"/>
    </source>
</evidence>
<keyword evidence="12" id="KW-1185">Reference proteome</keyword>
<feature type="transmembrane region" description="Helical" evidence="8">
    <location>
        <begin position="218"/>
        <end position="235"/>
    </location>
</feature>
<dbReference type="InterPro" id="IPR038731">
    <property type="entry name" value="RgtA/B/C-like"/>
</dbReference>
<dbReference type="InterPro" id="IPR050297">
    <property type="entry name" value="LipidA_mod_glycosyltrf_83"/>
</dbReference>
<reference evidence="11 12" key="1">
    <citation type="submission" date="2021-02" db="EMBL/GenBank/DDBJ databases">
        <authorList>
            <person name="Jung H.S."/>
            <person name="Chun B.H."/>
            <person name="Jeon C.O."/>
        </authorList>
    </citation>
    <scope>NUCLEOTIDE SEQUENCE [LARGE SCALE GENOMIC DNA]</scope>
    <source>
        <strain evidence="11 12">LMG 25203</strain>
    </source>
</reference>
<keyword evidence="7 8" id="KW-0472">Membrane</keyword>
<gene>
    <name evidence="11" type="ORF">H9X54_016210</name>
</gene>
<feature type="transmembrane region" description="Helical" evidence="8">
    <location>
        <begin position="183"/>
        <end position="206"/>
    </location>
</feature>
<evidence type="ECO:0000313" key="11">
    <source>
        <dbReference type="EMBL" id="MBM6500835.1"/>
    </source>
</evidence>